<dbReference type="NCBIfam" id="NF040521">
    <property type="entry name" value="C45_proenzyme"/>
    <property type="match status" value="1"/>
</dbReference>
<dbReference type="AlphaFoldDB" id="A0ABD5URE2"/>
<dbReference type="InterPro" id="IPR047794">
    <property type="entry name" value="C45_proenzyme-like"/>
</dbReference>
<protein>
    <submittedName>
        <fullName evidence="3">C45 family autoproteolytic acyltransferase/hydrolase</fullName>
    </submittedName>
</protein>
<dbReference type="GO" id="GO:0016746">
    <property type="term" value="F:acyltransferase activity"/>
    <property type="evidence" value="ECO:0007669"/>
    <property type="project" value="UniProtKB-KW"/>
</dbReference>
<accession>A0ABD5URE2</accession>
<reference evidence="3 4" key="1">
    <citation type="journal article" date="2019" name="Int. J. Syst. Evol. Microbiol.">
        <title>The Global Catalogue of Microorganisms (GCM) 10K type strain sequencing project: providing services to taxonomists for standard genome sequencing and annotation.</title>
        <authorList>
            <consortium name="The Broad Institute Genomics Platform"/>
            <consortium name="The Broad Institute Genome Sequencing Center for Infectious Disease"/>
            <person name="Wu L."/>
            <person name="Ma J."/>
        </authorList>
    </citation>
    <scope>NUCLEOTIDE SEQUENCE [LARGE SCALE GENOMIC DNA]</scope>
    <source>
        <strain evidence="3 4">SKJ47</strain>
    </source>
</reference>
<evidence type="ECO:0000256" key="1">
    <source>
        <dbReference type="SAM" id="MobiDB-lite"/>
    </source>
</evidence>
<dbReference type="InterPro" id="IPR005079">
    <property type="entry name" value="Peptidase_C45_hydrolase"/>
</dbReference>
<dbReference type="Pfam" id="PF03417">
    <property type="entry name" value="AAT"/>
    <property type="match status" value="1"/>
</dbReference>
<feature type="region of interest" description="Disordered" evidence="1">
    <location>
        <begin position="1"/>
        <end position="29"/>
    </location>
</feature>
<evidence type="ECO:0000313" key="3">
    <source>
        <dbReference type="EMBL" id="MFC6892094.1"/>
    </source>
</evidence>
<dbReference type="InterPro" id="IPR047801">
    <property type="entry name" value="Peptidase_C45"/>
</dbReference>
<evidence type="ECO:0000259" key="2">
    <source>
        <dbReference type="Pfam" id="PF03417"/>
    </source>
</evidence>
<comment type="caution">
    <text evidence="3">The sequence shown here is derived from an EMBL/GenBank/DDBJ whole genome shotgun (WGS) entry which is preliminary data.</text>
</comment>
<name>A0ABD5URE2_9EURY</name>
<feature type="domain" description="Peptidase C45 hydrolase" evidence="2">
    <location>
        <begin position="135"/>
        <end position="334"/>
    </location>
</feature>
<evidence type="ECO:0000313" key="4">
    <source>
        <dbReference type="Proteomes" id="UP001596296"/>
    </source>
</evidence>
<dbReference type="Gene3D" id="3.60.60.10">
    <property type="entry name" value="Penicillin V Acylase, Chain A"/>
    <property type="match status" value="1"/>
</dbReference>
<dbReference type="EMBL" id="JBHSXL010000004">
    <property type="protein sequence ID" value="MFC6892094.1"/>
    <property type="molecule type" value="Genomic_DNA"/>
</dbReference>
<dbReference type="Gene3D" id="1.10.10.2120">
    <property type="match status" value="1"/>
</dbReference>
<dbReference type="RefSeq" id="WP_379741616.1">
    <property type="nucleotide sequence ID" value="NZ_JBHSVN010000001.1"/>
</dbReference>
<keyword evidence="3" id="KW-0808">Transferase</keyword>
<organism evidence="3 4">
    <name type="scientific">Halopenitus salinus</name>
    <dbReference type="NCBI Taxonomy" id="1198295"/>
    <lineage>
        <taxon>Archaea</taxon>
        <taxon>Methanobacteriati</taxon>
        <taxon>Methanobacteriota</taxon>
        <taxon>Stenosarchaea group</taxon>
        <taxon>Halobacteria</taxon>
        <taxon>Halobacteriales</taxon>
        <taxon>Haloferacaceae</taxon>
        <taxon>Halopenitus</taxon>
    </lineage>
</organism>
<dbReference type="PANTHER" id="PTHR34180">
    <property type="entry name" value="PEPTIDASE C45"/>
    <property type="match status" value="1"/>
</dbReference>
<keyword evidence="4" id="KW-1185">Reference proteome</keyword>
<gene>
    <name evidence="3" type="ORF">ACFQE9_05625</name>
</gene>
<keyword evidence="3" id="KW-0012">Acyltransferase</keyword>
<dbReference type="PANTHER" id="PTHR34180:SF1">
    <property type="entry name" value="BETA-ALANYL-DOPAMINE_CARCININE HYDROLASE"/>
    <property type="match status" value="1"/>
</dbReference>
<sequence length="388" mass="43082">MSKQARSSKDGPIRGLKLTGSPRERGLTHGEEFADEIERNLEIYLDVFEHKGSDEETVYEQAEQFVPLIEDENEAYAEEMRGVAEGSGLSIEDVTILNARYEVMYSAFKQAADEINEGLPDACTAFGVRNSLSDDGHTYVGQNWDWMPGLETFVMDVELEDGADHVVMTEAGIVGGKIGVNEAGLAMTLNGLVTEHDGEEPFRKPYHVRFREVLASERMDAAIESLIARDRACSANVIVGHESGEMIDLELSPETANYLYPDDGLLVHTNHVEDSSSMNSEFERLIPDTLCRAPRLRRLLTEDADKIGEGDIKEALRDHFDHPNSICRHPNEDDPELDRLETGGSFVMDLTEKRLLGTNGPPCEHEYVEFQVGSSSSQPQGAVDGRHP</sequence>
<dbReference type="Proteomes" id="UP001596296">
    <property type="component" value="Unassembled WGS sequence"/>
</dbReference>
<proteinExistence type="predicted"/>